<evidence type="ECO:0000313" key="5">
    <source>
        <dbReference type="Proteomes" id="UP000542125"/>
    </source>
</evidence>
<dbReference type="RefSeq" id="WP_306455856.1">
    <property type="nucleotide sequence ID" value="NZ_JACBYR010000001.1"/>
</dbReference>
<evidence type="ECO:0000256" key="1">
    <source>
        <dbReference type="ARBA" id="ARBA00006484"/>
    </source>
</evidence>
<reference evidence="4 5" key="1">
    <citation type="submission" date="2020-07" db="EMBL/GenBank/DDBJ databases">
        <title>Genomic Encyclopedia of Type Strains, Phase IV (KMG-V): Genome sequencing to study the core and pangenomes of soil and plant-associated prokaryotes.</title>
        <authorList>
            <person name="Whitman W."/>
        </authorList>
    </citation>
    <scope>NUCLEOTIDE SEQUENCE [LARGE SCALE GENOMIC DNA]</scope>
    <source>
        <strain evidence="4 5">SAS40</strain>
    </source>
</reference>
<dbReference type="Proteomes" id="UP000542125">
    <property type="component" value="Unassembled WGS sequence"/>
</dbReference>
<evidence type="ECO:0000256" key="3">
    <source>
        <dbReference type="RuleBase" id="RU000363"/>
    </source>
</evidence>
<evidence type="ECO:0000256" key="2">
    <source>
        <dbReference type="ARBA" id="ARBA00023002"/>
    </source>
</evidence>
<gene>
    <name evidence="4" type="ORF">FHW18_000159</name>
</gene>
<dbReference type="InterPro" id="IPR036291">
    <property type="entry name" value="NAD(P)-bd_dom_sf"/>
</dbReference>
<sequence>MAFCSLYLHSCRAYDGNPDNKEFSMTQQHTFATHPMPSAIAPKRNWLITGTSSGFGRALTEQLLARGDNVVATLRKVDALNDLKAEHGDRLHVMALDVTDGDAIQRVVDAAFATLGRIDVVISNAGYGLLGAAEEVTDAQIRHQLDTNVLGSIRVARAALPHLRKQGGGRLMQLSSMGGHIAFPALSLYHTSKWAMEGFYESLAQEVAPFNIQTTLVEPGSALTSFGSAGLVNASAMDAYDATAVGDTRRMLAASAFPTPGDAGKMAAAMIASVDQSPAPRRLLLGSDAYTLVHAALTDRLAAFEAQKDVAYSTDADIAANGTTPSNVPWSAAR</sequence>
<proteinExistence type="inferred from homology"/>
<dbReference type="Pfam" id="PF00106">
    <property type="entry name" value="adh_short"/>
    <property type="match status" value="1"/>
</dbReference>
<dbReference type="InterPro" id="IPR002347">
    <property type="entry name" value="SDR_fam"/>
</dbReference>
<organism evidence="4 5">
    <name type="scientific">Pigmentiphaga litoralis</name>
    <dbReference type="NCBI Taxonomy" id="516702"/>
    <lineage>
        <taxon>Bacteria</taxon>
        <taxon>Pseudomonadati</taxon>
        <taxon>Pseudomonadota</taxon>
        <taxon>Betaproteobacteria</taxon>
        <taxon>Burkholderiales</taxon>
        <taxon>Alcaligenaceae</taxon>
        <taxon>Pigmentiphaga</taxon>
    </lineage>
</organism>
<accession>A0A7Y9IQV7</accession>
<dbReference type="NCBIfam" id="NF006114">
    <property type="entry name" value="PRK08263.1"/>
    <property type="match status" value="1"/>
</dbReference>
<name>A0A7Y9IQV7_9BURK</name>
<keyword evidence="5" id="KW-1185">Reference proteome</keyword>
<dbReference type="PANTHER" id="PTHR43976:SF16">
    <property type="entry name" value="SHORT-CHAIN DEHYDROGENASE_REDUCTASE FAMILY PROTEIN"/>
    <property type="match status" value="1"/>
</dbReference>
<dbReference type="GO" id="GO:0016491">
    <property type="term" value="F:oxidoreductase activity"/>
    <property type="evidence" value="ECO:0007669"/>
    <property type="project" value="UniProtKB-KW"/>
</dbReference>
<keyword evidence="2" id="KW-0560">Oxidoreductase</keyword>
<dbReference type="PRINTS" id="PR00080">
    <property type="entry name" value="SDRFAMILY"/>
</dbReference>
<dbReference type="SUPFAM" id="SSF51735">
    <property type="entry name" value="NAD(P)-binding Rossmann-fold domains"/>
    <property type="match status" value="1"/>
</dbReference>
<dbReference type="PRINTS" id="PR00081">
    <property type="entry name" value="GDHRDH"/>
</dbReference>
<dbReference type="InterPro" id="IPR051911">
    <property type="entry name" value="SDR_oxidoreductase"/>
</dbReference>
<dbReference type="EMBL" id="JACBYR010000001">
    <property type="protein sequence ID" value="NYE80888.1"/>
    <property type="molecule type" value="Genomic_DNA"/>
</dbReference>
<comment type="caution">
    <text evidence="4">The sequence shown here is derived from an EMBL/GenBank/DDBJ whole genome shotgun (WGS) entry which is preliminary data.</text>
</comment>
<dbReference type="Gene3D" id="3.40.50.720">
    <property type="entry name" value="NAD(P)-binding Rossmann-like Domain"/>
    <property type="match status" value="1"/>
</dbReference>
<dbReference type="PANTHER" id="PTHR43976">
    <property type="entry name" value="SHORT CHAIN DEHYDROGENASE"/>
    <property type="match status" value="1"/>
</dbReference>
<dbReference type="CDD" id="cd05374">
    <property type="entry name" value="17beta-HSD-like_SDR_c"/>
    <property type="match status" value="1"/>
</dbReference>
<dbReference type="NCBIfam" id="NF005065">
    <property type="entry name" value="PRK06482.1"/>
    <property type="match status" value="1"/>
</dbReference>
<dbReference type="AlphaFoldDB" id="A0A7Y9IQV7"/>
<comment type="similarity">
    <text evidence="1 3">Belongs to the short-chain dehydrogenases/reductases (SDR) family.</text>
</comment>
<evidence type="ECO:0000313" key="4">
    <source>
        <dbReference type="EMBL" id="NYE80888.1"/>
    </source>
</evidence>
<protein>
    <submittedName>
        <fullName evidence="4">NAD(P)-dependent dehydrogenase (Short-subunit alcohol dehydrogenase family)</fullName>
    </submittedName>
</protein>